<accession>A0A0Q3VJM0</accession>
<protein>
    <recommendedName>
        <fullName evidence="3">TATA-box binding protein</fullName>
    </recommendedName>
</protein>
<dbReference type="EMBL" id="LJIX01000006">
    <property type="protein sequence ID" value="KQL21479.1"/>
    <property type="molecule type" value="Genomic_DNA"/>
</dbReference>
<sequence>MKKTKKILAIVVLIGFMLVNLGNKTTVAVGELDLLKIASVLQDENILITEWSLHAREKMEMLDKVEIKDYTKELKQQFPNWEWSVQTSKGHSEAVAVLKHGSETETIKILSTPIKDHFQTYVIYEVKGQGWDQKAEESLSKRMTDRITDIFRGNATTFSCIKGEFNDKIDKTLPLEIKHLLAVLKAKEVEALKEDAFIASSAYSTMFSESVEAGEKEMNVQLGIRNQGMGGKTTIVVGTPIITIEY</sequence>
<dbReference type="RefSeq" id="WP_053478568.1">
    <property type="nucleotide sequence ID" value="NZ_LJIX01000006.1"/>
</dbReference>
<dbReference type="SUPFAM" id="SSF143842">
    <property type="entry name" value="YwmB-like"/>
    <property type="match status" value="1"/>
</dbReference>
<comment type="caution">
    <text evidence="1">The sequence shown here is derived from an EMBL/GenBank/DDBJ whole genome shotgun (WGS) entry which is preliminary data.</text>
</comment>
<dbReference type="Pfam" id="PF08680">
    <property type="entry name" value="DUF1779"/>
    <property type="match status" value="1"/>
</dbReference>
<reference evidence="1 2" key="1">
    <citation type="submission" date="2015-09" db="EMBL/GenBank/DDBJ databases">
        <title>Genome sequencing project for genomic taxonomy and phylogenomics of Bacillus-like bacteria.</title>
        <authorList>
            <person name="Liu B."/>
            <person name="Wang J."/>
            <person name="Zhu Y."/>
            <person name="Liu G."/>
            <person name="Chen Q."/>
            <person name="Chen Z."/>
            <person name="Lan J."/>
            <person name="Che J."/>
            <person name="Ge C."/>
            <person name="Shi H."/>
            <person name="Pan Z."/>
            <person name="Liu X."/>
        </authorList>
    </citation>
    <scope>NUCLEOTIDE SEQUENCE [LARGE SCALE GENOMIC DNA]</scope>
    <source>
        <strain evidence="1 2">FJAT-18043</strain>
    </source>
</reference>
<dbReference type="InterPro" id="IPR014794">
    <property type="entry name" value="DUF1779"/>
</dbReference>
<gene>
    <name evidence="1" type="ORF">AN957_24965</name>
</gene>
<evidence type="ECO:0008006" key="3">
    <source>
        <dbReference type="Google" id="ProtNLM"/>
    </source>
</evidence>
<organism evidence="1 2">
    <name type="scientific">Cytobacillus solani</name>
    <dbReference type="NCBI Taxonomy" id="1637975"/>
    <lineage>
        <taxon>Bacteria</taxon>
        <taxon>Bacillati</taxon>
        <taxon>Bacillota</taxon>
        <taxon>Bacilli</taxon>
        <taxon>Bacillales</taxon>
        <taxon>Bacillaceae</taxon>
        <taxon>Cytobacillus</taxon>
    </lineage>
</organism>
<dbReference type="Gene3D" id="3.30.360.40">
    <property type="entry name" value="YwmB-like"/>
    <property type="match status" value="1"/>
</dbReference>
<dbReference type="Proteomes" id="UP000050996">
    <property type="component" value="Unassembled WGS sequence"/>
</dbReference>
<keyword evidence="2" id="KW-1185">Reference proteome</keyword>
<dbReference type="Gene3D" id="3.30.2030.10">
    <property type="entry name" value="YwmB-like"/>
    <property type="match status" value="1"/>
</dbReference>
<name>A0A0Q3VJM0_9BACI</name>
<dbReference type="STRING" id="1637975.AN957_24965"/>
<dbReference type="AlphaFoldDB" id="A0A0Q3VJM0"/>
<dbReference type="PATRIC" id="fig|1637975.4.peg.5039"/>
<evidence type="ECO:0000313" key="1">
    <source>
        <dbReference type="EMBL" id="KQL21479.1"/>
    </source>
</evidence>
<proteinExistence type="predicted"/>
<evidence type="ECO:0000313" key="2">
    <source>
        <dbReference type="Proteomes" id="UP000050996"/>
    </source>
</evidence>
<dbReference type="InterPro" id="IPR036209">
    <property type="entry name" value="YwmB-like_sf"/>
</dbReference>